<dbReference type="InterPro" id="IPR002035">
    <property type="entry name" value="VWF_A"/>
</dbReference>
<evidence type="ECO:0000259" key="1">
    <source>
        <dbReference type="PROSITE" id="PS50234"/>
    </source>
</evidence>
<reference evidence="2 3" key="1">
    <citation type="submission" date="2024-04" db="EMBL/GenBank/DDBJ databases">
        <title>Okeanomitos corallinicola gen. &amp; sp. nov. (Nostocales, Cyanobacteria), a new toxic marine heterocyst-forming cyanobacterium from a coral reef.</title>
        <authorList>
            <person name="Li H."/>
            <person name="Li R."/>
            <person name="Kang J."/>
            <person name="Hii K.S."/>
            <person name="Mohamed H.F."/>
            <person name="Xu X."/>
            <person name="Luo Z."/>
        </authorList>
    </citation>
    <scope>NUCLEOTIDE SEQUENCE [LARGE SCALE GENOMIC DNA]</scope>
    <source>
        <strain evidence="2 3">TIOX110</strain>
    </source>
</reference>
<gene>
    <name evidence="2" type="ORF">WJM97_21425</name>
</gene>
<protein>
    <recommendedName>
        <fullName evidence="1">VWFA domain-containing protein</fullName>
    </recommendedName>
</protein>
<name>A0ABZ2UR88_9CYAN</name>
<dbReference type="InterPro" id="IPR036465">
    <property type="entry name" value="vWFA_dom_sf"/>
</dbReference>
<dbReference type="EMBL" id="CP150886">
    <property type="protein sequence ID" value="WZB87888.1"/>
    <property type="molecule type" value="Genomic_DNA"/>
</dbReference>
<sequence length="319" mass="34443">MQLSGAQVVEPFGEVNVYKQKNGNLEISATILTVPDLEGVRMGLALDGSASMKKMYGVSGIVGGAFAMAAGTPNVVEPVARTMVSFLSNFSSNGKVDLIYWACSPDGSKVENVGEFDEESIQNTAITGPKKLPWGRGTKLLPPLKDLVEKYKNAPAMGVKKPAAFCVFVTDGIIEDLVEVKQYSVQFAQEIASGARPFMKLFLIGVGEDVDAAQMDELDDMFEDHPIKDASGQEIDLWDHQLASDMNKLEQVFKELVSEDMIVMGSGRILNQTGQVCREYSDGVPALLKFKLPSGSNSFTLEFPGGSVTQDISEALAKL</sequence>
<proteinExistence type="predicted"/>
<dbReference type="SUPFAM" id="SSF53300">
    <property type="entry name" value="vWA-like"/>
    <property type="match status" value="1"/>
</dbReference>
<dbReference type="Gene3D" id="3.40.50.410">
    <property type="entry name" value="von Willebrand factor, type A domain"/>
    <property type="match status" value="1"/>
</dbReference>
<feature type="domain" description="VWFA" evidence="1">
    <location>
        <begin position="41"/>
        <end position="256"/>
    </location>
</feature>
<keyword evidence="3" id="KW-1185">Reference proteome</keyword>
<accession>A0ABZ2UR88</accession>
<dbReference type="PROSITE" id="PS50234">
    <property type="entry name" value="VWFA"/>
    <property type="match status" value="1"/>
</dbReference>
<evidence type="ECO:0000313" key="3">
    <source>
        <dbReference type="Proteomes" id="UP001483337"/>
    </source>
</evidence>
<dbReference type="RefSeq" id="WP_353930799.1">
    <property type="nucleotide sequence ID" value="NZ_CP150886.1"/>
</dbReference>
<evidence type="ECO:0000313" key="2">
    <source>
        <dbReference type="EMBL" id="WZB87888.1"/>
    </source>
</evidence>
<dbReference type="Proteomes" id="UP001483337">
    <property type="component" value="Chromosome"/>
</dbReference>
<organism evidence="2 3">
    <name type="scientific">Okeanomitos corallinicola TIOX110</name>
    <dbReference type="NCBI Taxonomy" id="3133117"/>
    <lineage>
        <taxon>Bacteria</taxon>
        <taxon>Bacillati</taxon>
        <taxon>Cyanobacteriota</taxon>
        <taxon>Cyanophyceae</taxon>
        <taxon>Nostocales</taxon>
        <taxon>Aphanizomenonaceae</taxon>
        <taxon>Okeanomitos</taxon>
    </lineage>
</organism>